<sequence>MPSASVLLRFNLAEYVLSAGGETAEKAALVIARRGGAETWSFGEISAAVAGIGAGLQALGLPQGARVLMRLGNDVSFPLTYLGAIWGGFVPVPTSAALTATEITPICAQAAPAVIVASEGVALPEGAPCPVVREAEVMAMARGAGCAPVRGDAERAGYIVFTSGTSGRPRGIVHAHRAILARRMMAEGWYGLRGGDRMLHAGAFNWTYTLGTGLMDPWTHGATAIVPAAGTAPQDLPALIAGHEATLFAAAPGVFRQILSRAEPLPAPALRHALSAGEALPEAVREGWRARYGTEVYEALGMSEVSTFVSGAPSRPAPLGAVGYAQAGRRIAVLGPEGAQEGAATGVLAVHRSDPGLMLGYLDDPAATRAAFKGDWFVTGDHVSRAEDGAIRYLGRGDDMLNAGGYRLSPLEIEGAMMLHPAVTACAAVAQEVRPGVQIIALAYTAAKPVEEAALRAHAAGHLAAYKVPRAYYPLPLLPMAGNGKINRKALRLSGALPLGTDKEGPNP</sequence>
<proteinExistence type="predicted"/>
<keyword evidence="5" id="KW-1185">Reference proteome</keyword>
<dbReference type="InterPro" id="IPR045851">
    <property type="entry name" value="AMP-bd_C_sf"/>
</dbReference>
<dbReference type="Proteomes" id="UP001315686">
    <property type="component" value="Unassembled WGS sequence"/>
</dbReference>
<dbReference type="PANTHER" id="PTHR43352">
    <property type="entry name" value="ACETYL-COA SYNTHETASE"/>
    <property type="match status" value="1"/>
</dbReference>
<evidence type="ECO:0000259" key="2">
    <source>
        <dbReference type="Pfam" id="PF00501"/>
    </source>
</evidence>
<keyword evidence="1 4" id="KW-0436">Ligase</keyword>
<dbReference type="PROSITE" id="PS00455">
    <property type="entry name" value="AMP_BINDING"/>
    <property type="match status" value="1"/>
</dbReference>
<dbReference type="Gene3D" id="3.40.50.12780">
    <property type="entry name" value="N-terminal domain of ligase-like"/>
    <property type="match status" value="1"/>
</dbReference>
<dbReference type="InterPro" id="IPR000873">
    <property type="entry name" value="AMP-dep_synth/lig_dom"/>
</dbReference>
<evidence type="ECO:0000256" key="1">
    <source>
        <dbReference type="ARBA" id="ARBA00022598"/>
    </source>
</evidence>
<reference evidence="4 5" key="1">
    <citation type="journal article" date="2021" name="Arch. Microbiol.">
        <title>Harenicola maris gen. nov., sp. nov. isolated from the Sea of Japan shallow sediments.</title>
        <authorList>
            <person name="Romanenko L.A."/>
            <person name="Kurilenko V.V."/>
            <person name="Chernysheva N.Y."/>
            <person name="Tekutyeva L.A."/>
            <person name="Velansky P.V."/>
            <person name="Svetashev V.I."/>
            <person name="Isaeva M.P."/>
        </authorList>
    </citation>
    <scope>NUCLEOTIDE SEQUENCE [LARGE SCALE GENOMIC DNA]</scope>
    <source>
        <strain evidence="4 5">KMM 3653</strain>
    </source>
</reference>
<dbReference type="AlphaFoldDB" id="A0AAP2CNN9"/>
<dbReference type="PANTHER" id="PTHR43352:SF1">
    <property type="entry name" value="ANTHRANILATE--COA LIGASE"/>
    <property type="match status" value="1"/>
</dbReference>
<dbReference type="Pfam" id="PF13193">
    <property type="entry name" value="AMP-binding_C"/>
    <property type="match status" value="1"/>
</dbReference>
<gene>
    <name evidence="4" type="ORF">IV417_05975</name>
</gene>
<dbReference type="InterPro" id="IPR025110">
    <property type="entry name" value="AMP-bd_C"/>
</dbReference>
<dbReference type="GO" id="GO:0044550">
    <property type="term" value="P:secondary metabolite biosynthetic process"/>
    <property type="evidence" value="ECO:0007669"/>
    <property type="project" value="TreeGrafter"/>
</dbReference>
<dbReference type="Gene3D" id="3.30.300.30">
    <property type="match status" value="1"/>
</dbReference>
<dbReference type="InterPro" id="IPR042099">
    <property type="entry name" value="ANL_N_sf"/>
</dbReference>
<evidence type="ECO:0000313" key="4">
    <source>
        <dbReference type="EMBL" id="MBT0956925.1"/>
    </source>
</evidence>
<feature type="domain" description="AMP-binding enzyme C-terminal" evidence="3">
    <location>
        <begin position="412"/>
        <end position="485"/>
    </location>
</feature>
<organism evidence="4 5">
    <name type="scientific">Harenicola maris</name>
    <dbReference type="NCBI Taxonomy" id="2841044"/>
    <lineage>
        <taxon>Bacteria</taxon>
        <taxon>Pseudomonadati</taxon>
        <taxon>Pseudomonadota</taxon>
        <taxon>Alphaproteobacteria</taxon>
        <taxon>Rhodobacterales</taxon>
        <taxon>Paracoccaceae</taxon>
        <taxon>Harenicola</taxon>
    </lineage>
</organism>
<protein>
    <submittedName>
        <fullName evidence="4">Acyl--CoA ligase</fullName>
    </submittedName>
</protein>
<accession>A0AAP2CNN9</accession>
<feature type="domain" description="AMP-dependent synthetase/ligase" evidence="2">
    <location>
        <begin position="23"/>
        <end position="362"/>
    </location>
</feature>
<dbReference type="InterPro" id="IPR020845">
    <property type="entry name" value="AMP-binding_CS"/>
</dbReference>
<name>A0AAP2CNN9_9RHOB</name>
<evidence type="ECO:0000313" key="5">
    <source>
        <dbReference type="Proteomes" id="UP001315686"/>
    </source>
</evidence>
<dbReference type="SUPFAM" id="SSF56801">
    <property type="entry name" value="Acetyl-CoA synthetase-like"/>
    <property type="match status" value="1"/>
</dbReference>
<comment type="caution">
    <text evidence="4">The sequence shown here is derived from an EMBL/GenBank/DDBJ whole genome shotgun (WGS) entry which is preliminary data.</text>
</comment>
<dbReference type="EMBL" id="JADQAZ010000001">
    <property type="protein sequence ID" value="MBT0956925.1"/>
    <property type="molecule type" value="Genomic_DNA"/>
</dbReference>
<dbReference type="GO" id="GO:0016878">
    <property type="term" value="F:acid-thiol ligase activity"/>
    <property type="evidence" value="ECO:0007669"/>
    <property type="project" value="TreeGrafter"/>
</dbReference>
<dbReference type="Pfam" id="PF00501">
    <property type="entry name" value="AMP-binding"/>
    <property type="match status" value="1"/>
</dbReference>
<dbReference type="RefSeq" id="WP_327793109.1">
    <property type="nucleotide sequence ID" value="NZ_JADQAZ010000001.1"/>
</dbReference>
<evidence type="ECO:0000259" key="3">
    <source>
        <dbReference type="Pfam" id="PF13193"/>
    </source>
</evidence>